<dbReference type="EMBL" id="CAEZWM010000056">
    <property type="protein sequence ID" value="CAB4654565.1"/>
    <property type="molecule type" value="Genomic_DNA"/>
</dbReference>
<name>A0A6J6L2H6_9ZZZZ</name>
<evidence type="ECO:0000256" key="2">
    <source>
        <dbReference type="ARBA" id="ARBA00022552"/>
    </source>
</evidence>
<dbReference type="PROSITE" id="PS51689">
    <property type="entry name" value="SAM_RNA_A_N6_MT"/>
    <property type="match status" value="1"/>
</dbReference>
<dbReference type="GO" id="GO:0005829">
    <property type="term" value="C:cytosol"/>
    <property type="evidence" value="ECO:0007669"/>
    <property type="project" value="TreeGrafter"/>
</dbReference>
<evidence type="ECO:0000256" key="1">
    <source>
        <dbReference type="ARBA" id="ARBA00022490"/>
    </source>
</evidence>
<dbReference type="PANTHER" id="PTHR11727:SF7">
    <property type="entry name" value="DIMETHYLADENOSINE TRANSFERASE-RELATED"/>
    <property type="match status" value="1"/>
</dbReference>
<dbReference type="PANTHER" id="PTHR11727">
    <property type="entry name" value="DIMETHYLADENOSINE TRANSFERASE"/>
    <property type="match status" value="1"/>
</dbReference>
<dbReference type="Pfam" id="PF00398">
    <property type="entry name" value="RrnaAD"/>
    <property type="match status" value="1"/>
</dbReference>
<organism evidence="8">
    <name type="scientific">freshwater metagenome</name>
    <dbReference type="NCBI Taxonomy" id="449393"/>
    <lineage>
        <taxon>unclassified sequences</taxon>
        <taxon>metagenomes</taxon>
        <taxon>ecological metagenomes</taxon>
    </lineage>
</organism>
<dbReference type="InterPro" id="IPR023165">
    <property type="entry name" value="rRNA_Ade_diMease-like_C"/>
</dbReference>
<dbReference type="InterPro" id="IPR020598">
    <property type="entry name" value="rRNA_Ade_methylase_Trfase_N"/>
</dbReference>
<dbReference type="InterPro" id="IPR011530">
    <property type="entry name" value="rRNA_adenine_dimethylase"/>
</dbReference>
<dbReference type="CDD" id="cd02440">
    <property type="entry name" value="AdoMet_MTases"/>
    <property type="match status" value="1"/>
</dbReference>
<keyword evidence="2" id="KW-0698">rRNA processing</keyword>
<keyword evidence="3" id="KW-0489">Methyltransferase</keyword>
<reference evidence="8" key="1">
    <citation type="submission" date="2020-05" db="EMBL/GenBank/DDBJ databases">
        <authorList>
            <person name="Chiriac C."/>
            <person name="Salcher M."/>
            <person name="Ghai R."/>
            <person name="Kavagutti S V."/>
        </authorList>
    </citation>
    <scope>NUCLEOTIDE SEQUENCE</scope>
</reference>
<dbReference type="SUPFAM" id="SSF53335">
    <property type="entry name" value="S-adenosyl-L-methionine-dependent methyltransferases"/>
    <property type="match status" value="1"/>
</dbReference>
<keyword evidence="1" id="KW-0963">Cytoplasm</keyword>
<evidence type="ECO:0000256" key="4">
    <source>
        <dbReference type="ARBA" id="ARBA00022679"/>
    </source>
</evidence>
<keyword evidence="5" id="KW-0949">S-adenosyl-L-methionine</keyword>
<dbReference type="InterPro" id="IPR020596">
    <property type="entry name" value="rRNA_Ade_Mease_Trfase_CS"/>
</dbReference>
<protein>
    <submittedName>
        <fullName evidence="8">Unannotated protein</fullName>
    </submittedName>
</protein>
<dbReference type="SMART" id="SM00650">
    <property type="entry name" value="rADc"/>
    <property type="match status" value="1"/>
</dbReference>
<keyword evidence="6" id="KW-0694">RNA-binding</keyword>
<gene>
    <name evidence="8" type="ORF">UFOPK2242_00601</name>
</gene>
<keyword evidence="4" id="KW-0808">Transferase</keyword>
<evidence type="ECO:0000259" key="7">
    <source>
        <dbReference type="SMART" id="SM00650"/>
    </source>
</evidence>
<dbReference type="GO" id="GO:0003723">
    <property type="term" value="F:RNA binding"/>
    <property type="evidence" value="ECO:0007669"/>
    <property type="project" value="UniProtKB-KW"/>
</dbReference>
<dbReference type="FunFam" id="3.40.50.150:FF:000023">
    <property type="entry name" value="Ribosomal RNA small subunit methyltransferase A"/>
    <property type="match status" value="1"/>
</dbReference>
<evidence type="ECO:0000313" key="8">
    <source>
        <dbReference type="EMBL" id="CAB4654565.1"/>
    </source>
</evidence>
<dbReference type="Gene3D" id="1.10.8.100">
    <property type="entry name" value="Ribosomal RNA adenine dimethylase-like, domain 2"/>
    <property type="match status" value="1"/>
</dbReference>
<dbReference type="AlphaFoldDB" id="A0A6J6L2H6"/>
<feature type="domain" description="Ribosomal RNA adenine methylase transferase N-terminal" evidence="7">
    <location>
        <begin position="34"/>
        <end position="208"/>
    </location>
</feature>
<proteinExistence type="inferred from homology"/>
<accession>A0A6J6L2H6</accession>
<dbReference type="NCBIfam" id="TIGR00755">
    <property type="entry name" value="ksgA"/>
    <property type="match status" value="1"/>
</dbReference>
<evidence type="ECO:0000256" key="6">
    <source>
        <dbReference type="ARBA" id="ARBA00022884"/>
    </source>
</evidence>
<dbReference type="InterPro" id="IPR001737">
    <property type="entry name" value="KsgA/Erm"/>
</dbReference>
<evidence type="ECO:0000256" key="3">
    <source>
        <dbReference type="ARBA" id="ARBA00022603"/>
    </source>
</evidence>
<dbReference type="InterPro" id="IPR029063">
    <property type="entry name" value="SAM-dependent_MTases_sf"/>
</dbReference>
<dbReference type="Gene3D" id="3.40.50.150">
    <property type="entry name" value="Vaccinia Virus protein VP39"/>
    <property type="match status" value="1"/>
</dbReference>
<dbReference type="HAMAP" id="MF_00607">
    <property type="entry name" value="16SrRNA_methyltr_A"/>
    <property type="match status" value="1"/>
</dbReference>
<sequence>MILPTATSIRALLAEHGAAPSRALGQHFLADPNTARRIVRLADLEPGARVLEIGPGVGSLTAALLEADARITALELDRHVLPLLNAVLESTGMADRVNVVHGDAMTADLAAISGESPVTCVSNLPYNVATPIVMRLLNEAPNVTRLLVMVQREVGERMAAKVGGREYGAVTVKIAFHGVARMVGTVAPSVFLPPPKVDSALVRIDRHPQSVVDVSSRELLFGIIQTGFAQRRKMLRRALVPLFGDRTLQLLEAAGIDPAARAETIELQAWAALARASEA</sequence>
<evidence type="ECO:0000256" key="5">
    <source>
        <dbReference type="ARBA" id="ARBA00022691"/>
    </source>
</evidence>
<dbReference type="GO" id="GO:0000179">
    <property type="term" value="F:rRNA (adenine-N6,N6-)-dimethyltransferase activity"/>
    <property type="evidence" value="ECO:0007669"/>
    <property type="project" value="InterPro"/>
</dbReference>
<dbReference type="PROSITE" id="PS01131">
    <property type="entry name" value="RRNA_A_DIMETH"/>
    <property type="match status" value="1"/>
</dbReference>